<dbReference type="Gene3D" id="3.90.550.10">
    <property type="entry name" value="Spore Coat Polysaccharide Biosynthesis Protein SpsA, Chain A"/>
    <property type="match status" value="1"/>
</dbReference>
<dbReference type="GO" id="GO:0016740">
    <property type="term" value="F:transferase activity"/>
    <property type="evidence" value="ECO:0007669"/>
    <property type="project" value="UniProtKB-KW"/>
</dbReference>
<sequence>MKLIIQIPCYNEAEQLPATLAELPRDVPGFSCVEWLVIDDGSEDGTAEVARACGVDHVVRLPRNRGLAAGFMAGLEAALRAGADVIVNTDADNQYDAACIPDLTAPILRGEAQMVVGRRPIAEIAHFSPLKKLLQRLGSWAVQIAAGIEAPDAPSGFRAIHRDAAVRLYVFNRHTYTLETLIQAGRLGIPVAWVPIRTNPPTRPSRLIRSVAGYVWRSAAVIVRVFALYNPLRFFGALAALFLAPGVWAFGRFAWFWAAGDGAGHVQSLAIGSGLMAVGGALAVGGLLADMAAANRTLLAELRSRQLLAELPCTERRN</sequence>
<dbReference type="SUPFAM" id="SSF53448">
    <property type="entry name" value="Nucleotide-diphospho-sugar transferases"/>
    <property type="match status" value="1"/>
</dbReference>
<gene>
    <name evidence="3" type="ORF">SAMN05216200_103186</name>
</gene>
<proteinExistence type="predicted"/>
<dbReference type="InterPro" id="IPR001173">
    <property type="entry name" value="Glyco_trans_2-like"/>
</dbReference>
<dbReference type="CDD" id="cd04179">
    <property type="entry name" value="DPM_DPG-synthase_like"/>
    <property type="match status" value="1"/>
</dbReference>
<evidence type="ECO:0000313" key="4">
    <source>
        <dbReference type="Proteomes" id="UP000184066"/>
    </source>
</evidence>
<keyword evidence="4" id="KW-1185">Reference proteome</keyword>
<organism evidence="3 4">
    <name type="scientific">Oceanicella actignis</name>
    <dbReference type="NCBI Taxonomy" id="1189325"/>
    <lineage>
        <taxon>Bacteria</taxon>
        <taxon>Pseudomonadati</taxon>
        <taxon>Pseudomonadota</taxon>
        <taxon>Alphaproteobacteria</taxon>
        <taxon>Rhodobacterales</taxon>
        <taxon>Paracoccaceae</taxon>
        <taxon>Oceanicella</taxon>
    </lineage>
</organism>
<keyword evidence="1" id="KW-1133">Transmembrane helix</keyword>
<protein>
    <submittedName>
        <fullName evidence="3">Glycosyltransferase involved in cell wall bisynthesis</fullName>
    </submittedName>
</protein>
<keyword evidence="3" id="KW-0808">Transferase</keyword>
<keyword evidence="1" id="KW-0472">Membrane</keyword>
<accession>A0A1M7ST51</accession>
<feature type="domain" description="Glycosyltransferase 2-like" evidence="2">
    <location>
        <begin position="7"/>
        <end position="165"/>
    </location>
</feature>
<evidence type="ECO:0000259" key="2">
    <source>
        <dbReference type="Pfam" id="PF00535"/>
    </source>
</evidence>
<feature type="transmembrane region" description="Helical" evidence="1">
    <location>
        <begin position="234"/>
        <end position="257"/>
    </location>
</feature>
<reference evidence="3 4" key="1">
    <citation type="submission" date="2016-12" db="EMBL/GenBank/DDBJ databases">
        <authorList>
            <person name="Song W.-J."/>
            <person name="Kurnit D.M."/>
        </authorList>
    </citation>
    <scope>NUCLEOTIDE SEQUENCE [LARGE SCALE GENOMIC DNA]</scope>
    <source>
        <strain evidence="3 4">CGMCC 1.10808</strain>
    </source>
</reference>
<dbReference type="Pfam" id="PF00535">
    <property type="entry name" value="Glycos_transf_2"/>
    <property type="match status" value="1"/>
</dbReference>
<feature type="transmembrane region" description="Helical" evidence="1">
    <location>
        <begin position="269"/>
        <end position="289"/>
    </location>
</feature>
<evidence type="ECO:0000256" key="1">
    <source>
        <dbReference type="SAM" id="Phobius"/>
    </source>
</evidence>
<dbReference type="STRING" id="1189325.SAMN04488119_101185"/>
<dbReference type="EMBL" id="FRDL01000003">
    <property type="protein sequence ID" value="SHN61588.1"/>
    <property type="molecule type" value="Genomic_DNA"/>
</dbReference>
<keyword evidence="1" id="KW-0812">Transmembrane</keyword>
<dbReference type="PANTHER" id="PTHR48090:SF7">
    <property type="entry name" value="RFBJ PROTEIN"/>
    <property type="match status" value="1"/>
</dbReference>
<dbReference type="InterPro" id="IPR050256">
    <property type="entry name" value="Glycosyltransferase_2"/>
</dbReference>
<dbReference type="PANTHER" id="PTHR48090">
    <property type="entry name" value="UNDECAPRENYL-PHOSPHATE 4-DEOXY-4-FORMAMIDO-L-ARABINOSE TRANSFERASE-RELATED"/>
    <property type="match status" value="1"/>
</dbReference>
<dbReference type="InterPro" id="IPR029044">
    <property type="entry name" value="Nucleotide-diphossugar_trans"/>
</dbReference>
<dbReference type="RefSeq" id="WP_072746766.1">
    <property type="nucleotide sequence ID" value="NZ_FOHL01000001.1"/>
</dbReference>
<evidence type="ECO:0000313" key="3">
    <source>
        <dbReference type="EMBL" id="SHN61588.1"/>
    </source>
</evidence>
<dbReference type="Proteomes" id="UP000184066">
    <property type="component" value="Unassembled WGS sequence"/>
</dbReference>
<name>A0A1M7ST51_9RHOB</name>
<dbReference type="AlphaFoldDB" id="A0A1M7ST51"/>